<keyword evidence="2" id="KW-1185">Reference proteome</keyword>
<dbReference type="InParanoid" id="A0A5C3NQJ2"/>
<evidence type="ECO:0000313" key="2">
    <source>
        <dbReference type="Proteomes" id="UP000308197"/>
    </source>
</evidence>
<reference evidence="1 2" key="1">
    <citation type="journal article" date="2019" name="Nat. Ecol. Evol.">
        <title>Megaphylogeny resolves global patterns of mushroom evolution.</title>
        <authorList>
            <person name="Varga T."/>
            <person name="Krizsan K."/>
            <person name="Foldi C."/>
            <person name="Dima B."/>
            <person name="Sanchez-Garcia M."/>
            <person name="Sanchez-Ramirez S."/>
            <person name="Szollosi G.J."/>
            <person name="Szarkandi J.G."/>
            <person name="Papp V."/>
            <person name="Albert L."/>
            <person name="Andreopoulos W."/>
            <person name="Angelini C."/>
            <person name="Antonin V."/>
            <person name="Barry K.W."/>
            <person name="Bougher N.L."/>
            <person name="Buchanan P."/>
            <person name="Buyck B."/>
            <person name="Bense V."/>
            <person name="Catcheside P."/>
            <person name="Chovatia M."/>
            <person name="Cooper J."/>
            <person name="Damon W."/>
            <person name="Desjardin D."/>
            <person name="Finy P."/>
            <person name="Geml J."/>
            <person name="Haridas S."/>
            <person name="Hughes K."/>
            <person name="Justo A."/>
            <person name="Karasinski D."/>
            <person name="Kautmanova I."/>
            <person name="Kiss B."/>
            <person name="Kocsube S."/>
            <person name="Kotiranta H."/>
            <person name="LaButti K.M."/>
            <person name="Lechner B.E."/>
            <person name="Liimatainen K."/>
            <person name="Lipzen A."/>
            <person name="Lukacs Z."/>
            <person name="Mihaltcheva S."/>
            <person name="Morgado L.N."/>
            <person name="Niskanen T."/>
            <person name="Noordeloos M.E."/>
            <person name="Ohm R.A."/>
            <person name="Ortiz-Santana B."/>
            <person name="Ovrebo C."/>
            <person name="Racz N."/>
            <person name="Riley R."/>
            <person name="Savchenko A."/>
            <person name="Shiryaev A."/>
            <person name="Soop K."/>
            <person name="Spirin V."/>
            <person name="Szebenyi C."/>
            <person name="Tomsovsky M."/>
            <person name="Tulloss R.E."/>
            <person name="Uehling J."/>
            <person name="Grigoriev I.V."/>
            <person name="Vagvolgyi C."/>
            <person name="Papp T."/>
            <person name="Martin F.M."/>
            <person name="Miettinen O."/>
            <person name="Hibbett D.S."/>
            <person name="Nagy L.G."/>
        </authorList>
    </citation>
    <scope>NUCLEOTIDE SEQUENCE [LARGE SCALE GENOMIC DNA]</scope>
    <source>
        <strain evidence="1 2">HHB13444</strain>
    </source>
</reference>
<proteinExistence type="predicted"/>
<evidence type="ECO:0000313" key="1">
    <source>
        <dbReference type="EMBL" id="TFK79826.1"/>
    </source>
</evidence>
<dbReference type="STRING" id="1314778.A0A5C3NQJ2"/>
<feature type="non-terminal residue" evidence="1">
    <location>
        <position position="177"/>
    </location>
</feature>
<dbReference type="AlphaFoldDB" id="A0A5C3NQJ2"/>
<dbReference type="Gene3D" id="1.10.340.70">
    <property type="match status" value="1"/>
</dbReference>
<organism evidence="1 2">
    <name type="scientific">Polyporus arcularius HHB13444</name>
    <dbReference type="NCBI Taxonomy" id="1314778"/>
    <lineage>
        <taxon>Eukaryota</taxon>
        <taxon>Fungi</taxon>
        <taxon>Dikarya</taxon>
        <taxon>Basidiomycota</taxon>
        <taxon>Agaricomycotina</taxon>
        <taxon>Agaricomycetes</taxon>
        <taxon>Polyporales</taxon>
        <taxon>Polyporaceae</taxon>
        <taxon>Polyporus</taxon>
    </lineage>
</organism>
<sequence length="177" mass="20465">RSRTRAAAAPADTGRAETSREFAKRIHRVVLHGPRGERQEGVRPVDELEKQTQHIDKVLPAEYEPVDPPMRQESQFMQYLSENTNGLDLLEELKGRYDEDPFFARITANPKHYKNFVLADGLIFIRDAQKRLLCVPDVRINGRSAREIMIRHAHTLLAHLGAHRTACLLRDHVWWKT</sequence>
<name>A0A5C3NQJ2_9APHY</name>
<feature type="non-terminal residue" evidence="1">
    <location>
        <position position="1"/>
    </location>
</feature>
<dbReference type="EMBL" id="ML211922">
    <property type="protein sequence ID" value="TFK79826.1"/>
    <property type="molecule type" value="Genomic_DNA"/>
</dbReference>
<evidence type="ECO:0008006" key="3">
    <source>
        <dbReference type="Google" id="ProtNLM"/>
    </source>
</evidence>
<protein>
    <recommendedName>
        <fullName evidence="3">Integrase zinc-binding domain-containing protein</fullName>
    </recommendedName>
</protein>
<accession>A0A5C3NQJ2</accession>
<dbReference type="Proteomes" id="UP000308197">
    <property type="component" value="Unassembled WGS sequence"/>
</dbReference>
<gene>
    <name evidence="1" type="ORF">K466DRAFT_469313</name>
</gene>